<reference evidence="1" key="2">
    <citation type="journal article" date="2022" name="New Phytol.">
        <title>Evolutionary transition to the ectomycorrhizal habit in the genomes of a hyperdiverse lineage of mushroom-forming fungi.</title>
        <authorList>
            <person name="Looney B."/>
            <person name="Miyauchi S."/>
            <person name="Morin E."/>
            <person name="Drula E."/>
            <person name="Courty P.E."/>
            <person name="Kohler A."/>
            <person name="Kuo A."/>
            <person name="LaButti K."/>
            <person name="Pangilinan J."/>
            <person name="Lipzen A."/>
            <person name="Riley R."/>
            <person name="Andreopoulos W."/>
            <person name="He G."/>
            <person name="Johnson J."/>
            <person name="Nolan M."/>
            <person name="Tritt A."/>
            <person name="Barry K.W."/>
            <person name="Grigoriev I.V."/>
            <person name="Nagy L.G."/>
            <person name="Hibbett D."/>
            <person name="Henrissat B."/>
            <person name="Matheny P.B."/>
            <person name="Labbe J."/>
            <person name="Martin F.M."/>
        </authorList>
    </citation>
    <scope>NUCLEOTIDE SEQUENCE</scope>
    <source>
        <strain evidence="1">FP105234-sp</strain>
    </source>
</reference>
<proteinExistence type="predicted"/>
<dbReference type="EMBL" id="MU275881">
    <property type="protein sequence ID" value="KAI0048833.1"/>
    <property type="molecule type" value="Genomic_DNA"/>
</dbReference>
<keyword evidence="2" id="KW-1185">Reference proteome</keyword>
<evidence type="ECO:0000313" key="1">
    <source>
        <dbReference type="EMBL" id="KAI0048833.1"/>
    </source>
</evidence>
<dbReference type="Proteomes" id="UP000814033">
    <property type="component" value="Unassembled WGS sequence"/>
</dbReference>
<evidence type="ECO:0000313" key="2">
    <source>
        <dbReference type="Proteomes" id="UP000814033"/>
    </source>
</evidence>
<comment type="caution">
    <text evidence="1">The sequence shown here is derived from an EMBL/GenBank/DDBJ whole genome shotgun (WGS) entry which is preliminary data.</text>
</comment>
<accession>A0ACB8RZ56</accession>
<protein>
    <submittedName>
        <fullName evidence="1">ARM repeat-containing protein</fullName>
    </submittedName>
</protein>
<reference evidence="1" key="1">
    <citation type="submission" date="2021-02" db="EMBL/GenBank/DDBJ databases">
        <authorList>
            <consortium name="DOE Joint Genome Institute"/>
            <person name="Ahrendt S."/>
            <person name="Looney B.P."/>
            <person name="Miyauchi S."/>
            <person name="Morin E."/>
            <person name="Drula E."/>
            <person name="Courty P.E."/>
            <person name="Chicoki N."/>
            <person name="Fauchery L."/>
            <person name="Kohler A."/>
            <person name="Kuo A."/>
            <person name="Labutti K."/>
            <person name="Pangilinan J."/>
            <person name="Lipzen A."/>
            <person name="Riley R."/>
            <person name="Andreopoulos W."/>
            <person name="He G."/>
            <person name="Johnson J."/>
            <person name="Barry K.W."/>
            <person name="Grigoriev I.V."/>
            <person name="Nagy L."/>
            <person name="Hibbett D."/>
            <person name="Henrissat B."/>
            <person name="Matheny P.B."/>
            <person name="Labbe J."/>
            <person name="Martin F."/>
        </authorList>
    </citation>
    <scope>NUCLEOTIDE SEQUENCE</scope>
    <source>
        <strain evidence="1">FP105234-sp</strain>
    </source>
</reference>
<name>A0ACB8RZ56_9AGAM</name>
<sequence>MSYWSPQEASLHEILQTIHESTSTQQQSQRNITHKLNSFTRAPDYIAYLAYILTSLTNEEDRIRTIAGYLLKNNARLVFRAAPDVLAFVKAALLQAFSDASEMIRNAAGQGIVAFLGILEPRGWPECLMQLVGQLDATDENQQEAAFFVLEKACEDYPGKLNVEIHGGFMLDYVVPTFLLRTEHQNSRIRSHAVACLSNLVPTNAVALLKHIDLFIACLLKCAWDEDPTVRRRVCQALLRLLAWQPDRLIPQLDNIAGDMLFLMKDTQNVVVLEACEFWLTFAEAQELAAYLLPLLPQVAPRLLDCMVYSKEDLLWLDADVEEDAAVPDKDMNIKPRHYSGKTHGLNREGTSEGEGSGNGELMTKKVGAYGKEQLNEVEDVLDDDESDGEDSANEMEGEWNSRSCAAAALEELAVRFGSELYKALQEALTWKLWDAEWTQRESATLALGAVAGGCSKALEPDLPKLVPYLVNALNDPKPLVRSISCWTLGRYASHGWCTQPMSDGLKQIFLIPTMEGLLRMVLDNNKRIQAAACSALATLEEDAGAELAPYIEPVLRSLVLAFHKYQAKNMQNLYDAVGMLANAVRGGLQEPKYVDTLLPLLLGKMKVKDHDKHLIPLLDCLASVTTAVGKAMCPYSEPVFDRCVNIARASMAQYQTYQQNPDLDEPDKMLLVFALDLLSGLTHGVGMQLKLAMENSQPEFFQLIMLCLKHPQAAVRQSAYGLVGDLAMSCFSMVRPHMPEIMQELILQLDPEPKMEFISACNNAAWSVGEVALRYGRDDPEFRPWVQHLISRLVPILLHPKAPRSLHENAAVSIGRIGLMHPSLVAPLLPEFAQAWCQALYEIRDNEEKDSAFRGLCTLVQANPMGITKSLLWFCNAIVRWNTPSSELNSMFETILTGFKAHDAAGWQAQVATFPPAIQERLAARYGV</sequence>
<organism evidence="1 2">
    <name type="scientific">Auriscalpium vulgare</name>
    <dbReference type="NCBI Taxonomy" id="40419"/>
    <lineage>
        <taxon>Eukaryota</taxon>
        <taxon>Fungi</taxon>
        <taxon>Dikarya</taxon>
        <taxon>Basidiomycota</taxon>
        <taxon>Agaricomycotina</taxon>
        <taxon>Agaricomycetes</taxon>
        <taxon>Russulales</taxon>
        <taxon>Auriscalpiaceae</taxon>
        <taxon>Auriscalpium</taxon>
    </lineage>
</organism>
<gene>
    <name evidence="1" type="ORF">FA95DRAFT_1557588</name>
</gene>